<dbReference type="EMBL" id="SGBC01000002">
    <property type="protein sequence ID" value="RZD16435.1"/>
    <property type="molecule type" value="Genomic_DNA"/>
</dbReference>
<sequence length="473" mass="51754">MTEKQNIKNILIIKLSSIGDCLLATPAIESIRRAYPESFITWLIEDKSKDIALLNPNINKVIVIDKKNYRLKDYLKLVATLKSDKYDMSVDLQGVDRTSLFAFLSGAKERYVEEYANLGFLSNKKINRKGRKPEHAAKFYLYLAASSGGAVLDSIKPIFKTNKADEEFANKFISEKFGSDNNAFRNTVFVGINPGGAWATKKWPAEYFAKLSELILRKYDARIVVFGGKEDEISAKNIISILCSNFAGTSTAASAADAVYKLIADATGQTTLMQAKELIAKMDYFITGDSGLMHIAASVENGPEIISLFGPTSAELTGPIGKDNIKILKSGLICSPCFSKSCILADKKEDRKEINSVRTAAKPAADINNINADVNAGVSSYANGKRGINVNGKNNSDNNGSINANANANANVNYADNINKTNKVLDSDINKINLNIELNVNSETYALCMKKICVSDVFKLISDNQDKQKGNVR</sequence>
<dbReference type="Proteomes" id="UP000316562">
    <property type="component" value="Unassembled WGS sequence"/>
</dbReference>
<dbReference type="GO" id="GO:0005829">
    <property type="term" value="C:cytosol"/>
    <property type="evidence" value="ECO:0007669"/>
    <property type="project" value="TreeGrafter"/>
</dbReference>
<gene>
    <name evidence="3" type="ORF">EVJ46_05290</name>
</gene>
<reference evidence="3 4" key="1">
    <citation type="journal article" date="2019" name="ISME J.">
        <title>Insights into ecological role of a new deltaproteobacterial order Candidatus Acidulodesulfobacterales by metagenomics and metatranscriptomics.</title>
        <authorList>
            <person name="Tan S."/>
            <person name="Liu J."/>
            <person name="Fang Y."/>
            <person name="Hedlund B.P."/>
            <person name="Lian Z.H."/>
            <person name="Huang L.Y."/>
            <person name="Li J.T."/>
            <person name="Huang L.N."/>
            <person name="Li W.J."/>
            <person name="Jiang H.C."/>
            <person name="Dong H.L."/>
            <person name="Shu W.S."/>
        </authorList>
    </citation>
    <scope>NUCLEOTIDE SEQUENCE [LARGE SCALE GENOMIC DNA]</scope>
    <source>
        <strain evidence="3">AP2</strain>
    </source>
</reference>
<comment type="caution">
    <text evidence="3">The sequence shown here is derived from an EMBL/GenBank/DDBJ whole genome shotgun (WGS) entry which is preliminary data.</text>
</comment>
<keyword evidence="1" id="KW-0328">Glycosyltransferase</keyword>
<dbReference type="SUPFAM" id="SSF53756">
    <property type="entry name" value="UDP-Glycosyltransferase/glycogen phosphorylase"/>
    <property type="match status" value="1"/>
</dbReference>
<dbReference type="InterPro" id="IPR051199">
    <property type="entry name" value="LPS_LOS_Heptosyltrfase"/>
</dbReference>
<dbReference type="PANTHER" id="PTHR30160">
    <property type="entry name" value="TETRAACYLDISACCHARIDE 4'-KINASE-RELATED"/>
    <property type="match status" value="1"/>
</dbReference>
<keyword evidence="2 3" id="KW-0808">Transferase</keyword>
<dbReference type="Pfam" id="PF01075">
    <property type="entry name" value="Glyco_transf_9"/>
    <property type="match status" value="1"/>
</dbReference>
<dbReference type="GO" id="GO:0009244">
    <property type="term" value="P:lipopolysaccharide core region biosynthetic process"/>
    <property type="evidence" value="ECO:0007669"/>
    <property type="project" value="TreeGrafter"/>
</dbReference>
<dbReference type="CDD" id="cd03789">
    <property type="entry name" value="GT9_LPS_heptosyltransferase"/>
    <property type="match status" value="1"/>
</dbReference>
<evidence type="ECO:0000313" key="4">
    <source>
        <dbReference type="Proteomes" id="UP000316562"/>
    </source>
</evidence>
<organism evidence="3 4">
    <name type="scientific">Acididesulfobacter guangdongensis</name>
    <dbReference type="NCBI Taxonomy" id="2597225"/>
    <lineage>
        <taxon>Bacteria</taxon>
        <taxon>Deltaproteobacteria</taxon>
        <taxon>Candidatus Acidulodesulfobacterales</taxon>
        <taxon>Candidatus Acididesulfobacter</taxon>
    </lineage>
</organism>
<name>A0A519BGP3_ACIG2</name>
<dbReference type="AlphaFoldDB" id="A0A519BGP3"/>
<accession>A0A519BGP3</accession>
<evidence type="ECO:0000256" key="1">
    <source>
        <dbReference type="ARBA" id="ARBA00022676"/>
    </source>
</evidence>
<dbReference type="GO" id="GO:0008713">
    <property type="term" value="F:ADP-heptose-lipopolysaccharide heptosyltransferase activity"/>
    <property type="evidence" value="ECO:0007669"/>
    <property type="project" value="TreeGrafter"/>
</dbReference>
<evidence type="ECO:0000256" key="2">
    <source>
        <dbReference type="ARBA" id="ARBA00022679"/>
    </source>
</evidence>
<dbReference type="PANTHER" id="PTHR30160:SF1">
    <property type="entry name" value="LIPOPOLYSACCHARIDE 1,2-N-ACETYLGLUCOSAMINETRANSFERASE-RELATED"/>
    <property type="match status" value="1"/>
</dbReference>
<evidence type="ECO:0000313" key="3">
    <source>
        <dbReference type="EMBL" id="RZD16435.1"/>
    </source>
</evidence>
<dbReference type="Gene3D" id="3.40.50.2000">
    <property type="entry name" value="Glycogen Phosphorylase B"/>
    <property type="match status" value="2"/>
</dbReference>
<protein>
    <submittedName>
        <fullName evidence="3">Glycosyltransferase family 9 protein</fullName>
    </submittedName>
</protein>
<dbReference type="InterPro" id="IPR002201">
    <property type="entry name" value="Glyco_trans_9"/>
</dbReference>
<proteinExistence type="predicted"/>